<dbReference type="Proteomes" id="UP001590951">
    <property type="component" value="Unassembled WGS sequence"/>
</dbReference>
<proteinExistence type="predicted"/>
<dbReference type="InterPro" id="IPR011990">
    <property type="entry name" value="TPR-like_helical_dom_sf"/>
</dbReference>
<reference evidence="1 2" key="1">
    <citation type="submission" date="2024-09" db="EMBL/GenBank/DDBJ databases">
        <title>Rethinking Asexuality: The Enigmatic Case of Functional Sexual Genes in Lepraria (Stereocaulaceae).</title>
        <authorList>
            <person name="Doellman M."/>
            <person name="Sun Y."/>
            <person name="Barcenas-Pena A."/>
            <person name="Lumbsch H.T."/>
            <person name="Grewe F."/>
        </authorList>
    </citation>
    <scope>NUCLEOTIDE SEQUENCE [LARGE SCALE GENOMIC DNA]</scope>
    <source>
        <strain evidence="1 2">Grewe 0041</strain>
    </source>
</reference>
<sequence>MLSPEWKPWRLDQLGICQRSRSSCARLPLPLVRGGREDRPSTAFNLVAEYDANQGRLSDAMEKAYEALDLNRSLLGEDEESTWVSWNRTAHALNSDGRYKEAVEIYRRV</sequence>
<evidence type="ECO:0000313" key="2">
    <source>
        <dbReference type="Proteomes" id="UP001590951"/>
    </source>
</evidence>
<gene>
    <name evidence="1" type="ORF">ABVK25_002242</name>
</gene>
<keyword evidence="2" id="KW-1185">Reference proteome</keyword>
<comment type="caution">
    <text evidence="1">The sequence shown here is derived from an EMBL/GenBank/DDBJ whole genome shotgun (WGS) entry which is preliminary data.</text>
</comment>
<dbReference type="EMBL" id="JBHFEH010000005">
    <property type="protein sequence ID" value="KAL2057189.1"/>
    <property type="molecule type" value="Genomic_DNA"/>
</dbReference>
<accession>A0ABR4BHB0</accession>
<organism evidence="1 2">
    <name type="scientific">Lepraria finkii</name>
    <dbReference type="NCBI Taxonomy" id="1340010"/>
    <lineage>
        <taxon>Eukaryota</taxon>
        <taxon>Fungi</taxon>
        <taxon>Dikarya</taxon>
        <taxon>Ascomycota</taxon>
        <taxon>Pezizomycotina</taxon>
        <taxon>Lecanoromycetes</taxon>
        <taxon>OSLEUM clade</taxon>
        <taxon>Lecanoromycetidae</taxon>
        <taxon>Lecanorales</taxon>
        <taxon>Lecanorineae</taxon>
        <taxon>Stereocaulaceae</taxon>
        <taxon>Lepraria</taxon>
    </lineage>
</organism>
<dbReference type="SUPFAM" id="SSF48452">
    <property type="entry name" value="TPR-like"/>
    <property type="match status" value="1"/>
</dbReference>
<dbReference type="Gene3D" id="1.25.40.10">
    <property type="entry name" value="Tetratricopeptide repeat domain"/>
    <property type="match status" value="1"/>
</dbReference>
<protein>
    <submittedName>
        <fullName evidence="1">Uncharacterized protein</fullName>
    </submittedName>
</protein>
<name>A0ABR4BHB0_9LECA</name>
<evidence type="ECO:0000313" key="1">
    <source>
        <dbReference type="EMBL" id="KAL2057189.1"/>
    </source>
</evidence>